<dbReference type="CDD" id="cd03809">
    <property type="entry name" value="GT4_MtfB-like"/>
    <property type="match status" value="1"/>
</dbReference>
<dbReference type="EMBL" id="JAERQM010000010">
    <property type="protein sequence ID" value="MBU8546973.1"/>
    <property type="molecule type" value="Genomic_DNA"/>
</dbReference>
<comment type="caution">
    <text evidence="4">The sequence shown here is derived from an EMBL/GenBank/DDBJ whole genome shotgun (WGS) entry which is preliminary data.</text>
</comment>
<proteinExistence type="predicted"/>
<feature type="domain" description="Glycosyl transferase family 1" evidence="3">
    <location>
        <begin position="247"/>
        <end position="367"/>
    </location>
</feature>
<evidence type="ECO:0000313" key="4">
    <source>
        <dbReference type="EMBL" id="MBU8546973.1"/>
    </source>
</evidence>
<dbReference type="PANTHER" id="PTHR46401">
    <property type="entry name" value="GLYCOSYLTRANSFERASE WBBK-RELATED"/>
    <property type="match status" value="1"/>
</dbReference>
<dbReference type="RefSeq" id="WP_216878988.1">
    <property type="nucleotide sequence ID" value="NZ_JAERQM010000010.1"/>
</dbReference>
<evidence type="ECO:0000259" key="3">
    <source>
        <dbReference type="Pfam" id="PF00534"/>
    </source>
</evidence>
<evidence type="ECO:0000256" key="1">
    <source>
        <dbReference type="ARBA" id="ARBA00022679"/>
    </source>
</evidence>
<dbReference type="PANTHER" id="PTHR46401:SF2">
    <property type="entry name" value="GLYCOSYLTRANSFERASE WBBK-RELATED"/>
    <property type="match status" value="1"/>
</dbReference>
<name>A0ABS6HG98_9PROT</name>
<reference evidence="4 5" key="1">
    <citation type="submission" date="2021-01" db="EMBL/GenBank/DDBJ databases">
        <title>Roseomonas sp. nov, a bacterium isolated from an oil production mixture in Yumen Oilfield.</title>
        <authorList>
            <person name="Wu D."/>
        </authorList>
    </citation>
    <scope>NUCLEOTIDE SEQUENCE [LARGE SCALE GENOMIC DNA]</scope>
    <source>
        <strain evidence="4 5">ROY-5-3</strain>
    </source>
</reference>
<organism evidence="4 5">
    <name type="scientific">Falsiroseomonas oleicola</name>
    <dbReference type="NCBI Taxonomy" id="2801474"/>
    <lineage>
        <taxon>Bacteria</taxon>
        <taxon>Pseudomonadati</taxon>
        <taxon>Pseudomonadota</taxon>
        <taxon>Alphaproteobacteria</taxon>
        <taxon>Acetobacterales</taxon>
        <taxon>Roseomonadaceae</taxon>
        <taxon>Falsiroseomonas</taxon>
    </lineage>
</organism>
<evidence type="ECO:0000256" key="2">
    <source>
        <dbReference type="SAM" id="MobiDB-lite"/>
    </source>
</evidence>
<protein>
    <submittedName>
        <fullName evidence="4">Glycosyltransferase family 4 protein</fullName>
    </submittedName>
</protein>
<dbReference type="InterPro" id="IPR001296">
    <property type="entry name" value="Glyco_trans_1"/>
</dbReference>
<evidence type="ECO:0000313" key="5">
    <source>
        <dbReference type="Proteomes" id="UP000689967"/>
    </source>
</evidence>
<sequence length="456" mass="49138">MSAPAFRLLDSPPAPPTRTTAPTAVRYSCGTGTNPPIWLDLSRLLWRVFRGTLTGVDRVELAYAENLLALAGDRLRFLAFDYRGGFGLLPHQSTAALIRAVGPAWEAGTLPRLAPRALALFAGSLANWQRMPSLPAGAHAPFYLNVSHHPLAHTRSIGGLLRRTGARLVPLVHDLIPLDWPEYVAASETARHHRRMRTIAHHASGVIANSAATATALRPLLPPGLPLLAAPLGVAPRRAAALPVAIGDAPFFLCLGTIEPRKNHLMLLHLWRRLADRPGPVPKLVIVGNRGWDNEQVLDLLDRCARLRPHLLELGRVSDGVVAGLMDHARALLMPSFAEGFGLPVAEALARGTPVLCSDIAAHRELAGPVADYLDPLDLPAWQQAVEDYALPMSARRGAQIHRLAGWEAPNWPAHIDAVLGFLDDMARGIVPAGDFAPADPALFWKPPPGMGGRVV</sequence>
<accession>A0ABS6HG98</accession>
<gene>
    <name evidence="4" type="ORF">JJQ90_24855</name>
</gene>
<keyword evidence="1" id="KW-0808">Transferase</keyword>
<dbReference type="Pfam" id="PF00534">
    <property type="entry name" value="Glycos_transf_1"/>
    <property type="match status" value="1"/>
</dbReference>
<dbReference type="Proteomes" id="UP000689967">
    <property type="component" value="Unassembled WGS sequence"/>
</dbReference>
<keyword evidence="5" id="KW-1185">Reference proteome</keyword>
<feature type="region of interest" description="Disordered" evidence="2">
    <location>
        <begin position="1"/>
        <end position="21"/>
    </location>
</feature>